<dbReference type="PROSITE" id="PS50943">
    <property type="entry name" value="HTH_CROC1"/>
    <property type="match status" value="1"/>
</dbReference>
<proteinExistence type="predicted"/>
<dbReference type="CDD" id="cd00093">
    <property type="entry name" value="HTH_XRE"/>
    <property type="match status" value="1"/>
</dbReference>
<keyword evidence="3" id="KW-1185">Reference proteome</keyword>
<accession>A0A9X1F3J9</accession>
<dbReference type="Pfam" id="PF01381">
    <property type="entry name" value="HTH_3"/>
    <property type="match status" value="1"/>
</dbReference>
<feature type="domain" description="HTH cro/C1-type" evidence="1">
    <location>
        <begin position="74"/>
        <end position="110"/>
    </location>
</feature>
<dbReference type="EMBL" id="JAGSPC010000001">
    <property type="protein sequence ID" value="MBV7259651.1"/>
    <property type="molecule type" value="Genomic_DNA"/>
</dbReference>
<evidence type="ECO:0000259" key="1">
    <source>
        <dbReference type="PROSITE" id="PS50943"/>
    </source>
</evidence>
<gene>
    <name evidence="2" type="ORF">KCG46_08715</name>
</gene>
<name>A0A9X1F3J9_9SPHN</name>
<evidence type="ECO:0000313" key="2">
    <source>
        <dbReference type="EMBL" id="MBV7259651.1"/>
    </source>
</evidence>
<comment type="caution">
    <text evidence="2">The sequence shown here is derived from an EMBL/GenBank/DDBJ whole genome shotgun (WGS) entry which is preliminary data.</text>
</comment>
<protein>
    <submittedName>
        <fullName evidence="2">Helix-turn-helix domain-containing protein</fullName>
    </submittedName>
</protein>
<reference evidence="2" key="1">
    <citation type="submission" date="2021-04" db="EMBL/GenBank/DDBJ databases">
        <authorList>
            <person name="Pira H."/>
            <person name="Risdian C."/>
            <person name="Wink J."/>
        </authorList>
    </citation>
    <scope>NUCLEOTIDE SEQUENCE</scope>
    <source>
        <strain evidence="2">WH158</strain>
    </source>
</reference>
<dbReference type="Proteomes" id="UP001138681">
    <property type="component" value="Unassembled WGS sequence"/>
</dbReference>
<dbReference type="InterPro" id="IPR001387">
    <property type="entry name" value="Cro/C1-type_HTH"/>
</dbReference>
<dbReference type="AlphaFoldDB" id="A0A9X1F3J9"/>
<sequence length="167" mass="19447">MNIQTHFTRTEGTPCSEPYEYKECGLQGIFLQSGFECEIRDGEEYVSVHDTEGLHRAIGLHLAQNRKFLAPEELLFLRKSMDMTQSELGRYIGQSPQQVARWEKGQSKINGPADRCIRAFFLWNHMGPNNGEDFLNLCKQIDDMDDLTPHRVMLDLVNDQWRDRRRA</sequence>
<organism evidence="2 3">
    <name type="scientific">Erythrobacter crassostreae</name>
    <dbReference type="NCBI Taxonomy" id="2828328"/>
    <lineage>
        <taxon>Bacteria</taxon>
        <taxon>Pseudomonadati</taxon>
        <taxon>Pseudomonadota</taxon>
        <taxon>Alphaproteobacteria</taxon>
        <taxon>Sphingomonadales</taxon>
        <taxon>Erythrobacteraceae</taxon>
        <taxon>Erythrobacter/Porphyrobacter group</taxon>
        <taxon>Erythrobacter</taxon>
    </lineage>
</organism>
<evidence type="ECO:0000313" key="3">
    <source>
        <dbReference type="Proteomes" id="UP001138681"/>
    </source>
</evidence>